<comment type="similarity">
    <text evidence="2 6">Belongs to the transposase mutator family.</text>
</comment>
<dbReference type="PANTHER" id="PTHR33217:SF8">
    <property type="entry name" value="MUTATOR FAMILY TRANSPOSASE"/>
    <property type="match status" value="1"/>
</dbReference>
<dbReference type="Proteomes" id="UP000707138">
    <property type="component" value="Unassembled WGS sequence"/>
</dbReference>
<dbReference type="EMBL" id="JACJLA010000059">
    <property type="protein sequence ID" value="MBM6913748.1"/>
    <property type="molecule type" value="Genomic_DNA"/>
</dbReference>
<comment type="caution">
    <text evidence="7">The sequence shown here is derived from an EMBL/GenBank/DDBJ whole genome shotgun (WGS) entry which is preliminary data.</text>
</comment>
<evidence type="ECO:0000256" key="2">
    <source>
        <dbReference type="ARBA" id="ARBA00010961"/>
    </source>
</evidence>
<evidence type="ECO:0000256" key="3">
    <source>
        <dbReference type="ARBA" id="ARBA00022578"/>
    </source>
</evidence>
<organism evidence="7 8">
    <name type="scientific">Veillonella magna</name>
    <dbReference type="NCBI Taxonomy" id="464322"/>
    <lineage>
        <taxon>Bacteria</taxon>
        <taxon>Bacillati</taxon>
        <taxon>Bacillota</taxon>
        <taxon>Negativicutes</taxon>
        <taxon>Veillonellales</taxon>
        <taxon>Veillonellaceae</taxon>
        <taxon>Veillonella</taxon>
    </lineage>
</organism>
<gene>
    <name evidence="7" type="ORF">H6A01_10580</name>
</gene>
<comment type="function">
    <text evidence="1 6">Required for the transposition of the insertion element.</text>
</comment>
<evidence type="ECO:0000313" key="7">
    <source>
        <dbReference type="EMBL" id="MBM6913748.1"/>
    </source>
</evidence>
<keyword evidence="6" id="KW-0814">Transposable element</keyword>
<dbReference type="PANTHER" id="PTHR33217">
    <property type="entry name" value="TRANSPOSASE FOR INSERTION SEQUENCE ELEMENT IS1081"/>
    <property type="match status" value="1"/>
</dbReference>
<keyword evidence="8" id="KW-1185">Reference proteome</keyword>
<reference evidence="7 8" key="1">
    <citation type="journal article" date="2021" name="Sci. Rep.">
        <title>The distribution of antibiotic resistance genes in chicken gut microbiota commensals.</title>
        <authorList>
            <person name="Juricova H."/>
            <person name="Matiasovicova J."/>
            <person name="Kubasova T."/>
            <person name="Cejkova D."/>
            <person name="Rychlik I."/>
        </authorList>
    </citation>
    <scope>NUCLEOTIDE SEQUENCE [LARGE SCALE GENOMIC DNA]</scope>
    <source>
        <strain evidence="7 8">An537</strain>
    </source>
</reference>
<evidence type="ECO:0000256" key="5">
    <source>
        <dbReference type="ARBA" id="ARBA00023172"/>
    </source>
</evidence>
<keyword evidence="3 6" id="KW-0815">Transposition</keyword>
<dbReference type="Pfam" id="PF00872">
    <property type="entry name" value="Transposase_mut"/>
    <property type="match status" value="1"/>
</dbReference>
<name>A0ABS2GKT4_9FIRM</name>
<evidence type="ECO:0000313" key="8">
    <source>
        <dbReference type="Proteomes" id="UP000707138"/>
    </source>
</evidence>
<accession>A0ABS2GKT4</accession>
<protein>
    <recommendedName>
        <fullName evidence="6">Mutator family transposase</fullName>
    </recommendedName>
</protein>
<feature type="non-terminal residue" evidence="7">
    <location>
        <position position="238"/>
    </location>
</feature>
<evidence type="ECO:0000256" key="6">
    <source>
        <dbReference type="RuleBase" id="RU365089"/>
    </source>
</evidence>
<evidence type="ECO:0000256" key="4">
    <source>
        <dbReference type="ARBA" id="ARBA00023125"/>
    </source>
</evidence>
<dbReference type="NCBIfam" id="NF033543">
    <property type="entry name" value="transpos_IS256"/>
    <property type="match status" value="1"/>
</dbReference>
<proteinExistence type="inferred from homology"/>
<feature type="non-terminal residue" evidence="7">
    <location>
        <position position="1"/>
    </location>
</feature>
<dbReference type="RefSeq" id="WP_205088579.1">
    <property type="nucleotide sequence ID" value="NZ_JACJLA010000059.1"/>
</dbReference>
<dbReference type="InterPro" id="IPR001207">
    <property type="entry name" value="Transposase_mutator"/>
</dbReference>
<evidence type="ECO:0000256" key="1">
    <source>
        <dbReference type="ARBA" id="ARBA00002190"/>
    </source>
</evidence>
<sequence length="238" mass="27016">QDVQDALKQVFGPIFEAILKGEMQNHLGYEKNGHTGKSTNTRNGYSKKTLKTSLGEVPISVPRDRQGQFEPQIVKKYQRNVSAIEGKVLAMYARGISQHDIAATIEDMYGFQLSHEQISNITDCVMEEVDRWRTRPLKPFYPFSFIDCIYISMRTERGVHQVAVYVMLAYGTNGYKDVLGLWINETESKHVWMQIFDELKARGIEELGILSIDGVSGLEEGAKAIFPNITVQRCIVHL</sequence>
<keyword evidence="5 6" id="KW-0233">DNA recombination</keyword>
<keyword evidence="4 6" id="KW-0238">DNA-binding</keyword>